<accession>A0A1H6D7F9</accession>
<dbReference type="RefSeq" id="WP_104004986.1">
    <property type="nucleotide sequence ID" value="NZ_FNVQ01000005.1"/>
</dbReference>
<dbReference type="GO" id="GO:0071949">
    <property type="term" value="F:FAD binding"/>
    <property type="evidence" value="ECO:0007669"/>
    <property type="project" value="InterPro"/>
</dbReference>
<dbReference type="OrthoDB" id="9811557at2"/>
<dbReference type="InterPro" id="IPR051914">
    <property type="entry name" value="FAD-linked_OxidoTrans_Type4"/>
</dbReference>
<evidence type="ECO:0000256" key="2">
    <source>
        <dbReference type="ARBA" id="ARBA00022630"/>
    </source>
</evidence>
<evidence type="ECO:0000256" key="1">
    <source>
        <dbReference type="ARBA" id="ARBA00001974"/>
    </source>
</evidence>
<evidence type="ECO:0000313" key="7">
    <source>
        <dbReference type="Proteomes" id="UP000236745"/>
    </source>
</evidence>
<dbReference type="InterPro" id="IPR016167">
    <property type="entry name" value="FAD-bd_PCMH_sub1"/>
</dbReference>
<protein>
    <submittedName>
        <fullName evidence="6">Glycolate oxidase</fullName>
    </submittedName>
</protein>
<dbReference type="Pfam" id="PF02913">
    <property type="entry name" value="FAD-oxidase_C"/>
    <property type="match status" value="1"/>
</dbReference>
<feature type="domain" description="FAD-binding PCMH-type" evidence="5">
    <location>
        <begin position="44"/>
        <end position="222"/>
    </location>
</feature>
<dbReference type="Gene3D" id="3.30.70.2740">
    <property type="match status" value="1"/>
</dbReference>
<gene>
    <name evidence="6" type="ORF">SAMN05444390_105154</name>
</gene>
<dbReference type="GO" id="GO:0016491">
    <property type="term" value="F:oxidoreductase activity"/>
    <property type="evidence" value="ECO:0007669"/>
    <property type="project" value="UniProtKB-KW"/>
</dbReference>
<evidence type="ECO:0000259" key="5">
    <source>
        <dbReference type="PROSITE" id="PS51387"/>
    </source>
</evidence>
<dbReference type="PANTHER" id="PTHR42934">
    <property type="entry name" value="GLYCOLATE OXIDASE SUBUNIT GLCD"/>
    <property type="match status" value="1"/>
</dbReference>
<keyword evidence="7" id="KW-1185">Reference proteome</keyword>
<dbReference type="InterPro" id="IPR016171">
    <property type="entry name" value="Vanillyl_alc_oxidase_C-sub2"/>
</dbReference>
<dbReference type="SUPFAM" id="SSF55103">
    <property type="entry name" value="FAD-linked oxidases, C-terminal domain"/>
    <property type="match status" value="1"/>
</dbReference>
<dbReference type="InterPro" id="IPR036318">
    <property type="entry name" value="FAD-bd_PCMH-like_sf"/>
</dbReference>
<dbReference type="InterPro" id="IPR016164">
    <property type="entry name" value="FAD-linked_Oxase-like_C"/>
</dbReference>
<proteinExistence type="predicted"/>
<dbReference type="InterPro" id="IPR004113">
    <property type="entry name" value="FAD-bd_oxidored_4_C"/>
</dbReference>
<dbReference type="EMBL" id="FNVQ01000005">
    <property type="protein sequence ID" value="SEG81221.1"/>
    <property type="molecule type" value="Genomic_DNA"/>
</dbReference>
<dbReference type="InterPro" id="IPR016169">
    <property type="entry name" value="FAD-bd_PCMH_sub2"/>
</dbReference>
<dbReference type="SUPFAM" id="SSF56176">
    <property type="entry name" value="FAD-binding/transporter-associated domain-like"/>
    <property type="match status" value="1"/>
</dbReference>
<evidence type="ECO:0000256" key="3">
    <source>
        <dbReference type="ARBA" id="ARBA00022827"/>
    </source>
</evidence>
<keyword evidence="2" id="KW-0285">Flavoprotein</keyword>
<reference evidence="6 7" key="1">
    <citation type="submission" date="2016-10" db="EMBL/GenBank/DDBJ databases">
        <authorList>
            <person name="de Groot N.N."/>
        </authorList>
    </citation>
    <scope>NUCLEOTIDE SEQUENCE [LARGE SCALE GENOMIC DNA]</scope>
    <source>
        <strain evidence="6 7">DSM 22012</strain>
    </source>
</reference>
<dbReference type="Gene3D" id="3.30.43.10">
    <property type="entry name" value="Uridine Diphospho-n-acetylenolpyruvylglucosamine Reductase, domain 2"/>
    <property type="match status" value="1"/>
</dbReference>
<evidence type="ECO:0000256" key="4">
    <source>
        <dbReference type="ARBA" id="ARBA00023002"/>
    </source>
</evidence>
<keyword evidence="4" id="KW-0560">Oxidoreductase</keyword>
<dbReference type="Proteomes" id="UP000236745">
    <property type="component" value="Unassembled WGS sequence"/>
</dbReference>
<name>A0A1H6D7F9_9GAMM</name>
<dbReference type="Pfam" id="PF01565">
    <property type="entry name" value="FAD_binding_4"/>
    <property type="match status" value="1"/>
</dbReference>
<sequence>MSNAGKRVDREALAQRFRQFIDPEYVISDDETLKPYECDGLSVYCEQPMLVVLPETVEQAQQVLRICHQEGVPVVARGAGTGLCAGAMPHPEGVVLSMAKFDRILEIDTLARAARVQPGVRNLAISEAAGKNGLYYGPDPSSQIACTIGGNVAENSGGVHCLKYGLTVHNLLSVDLLTVEGERLTLGSEGLDCYGMDLMALMTGSEGLLGIVTEVRVKLLPKPEVAQVVMAGFDSVQTAGDAVGAIIAEGIIPGGLEMMDGHAIVAAEAFAKAGYPTEAQALLLCEVDGTSEEVHEHIDAVESLFKRLGATSVRTSHNEEERARLWQGRKSAFPAVGRISPDYYCMDGTIPRGQLAHVLTEMDRKSQECGLRVANVFHAGDGNLHPLILFDANVPGELEKTEAFGAWILELCVEVGGCITGEHGVGVEKIRQMPAQFNDSEIEQFHRIKAAFDPAGTLNPGKGIPTLRQCQEYRSLDKDIEPNAGAAAQLHAHDHDHGQGGHHHG</sequence>
<comment type="cofactor">
    <cofactor evidence="1">
        <name>FAD</name>
        <dbReference type="ChEBI" id="CHEBI:57692"/>
    </cofactor>
</comment>
<dbReference type="InterPro" id="IPR006094">
    <property type="entry name" value="Oxid_FAD_bind_N"/>
</dbReference>
<dbReference type="InterPro" id="IPR016166">
    <property type="entry name" value="FAD-bd_PCMH"/>
</dbReference>
<dbReference type="PANTHER" id="PTHR42934:SF1">
    <property type="entry name" value="GLYCOLATE OXIDASE SUBUNIT GLCD"/>
    <property type="match status" value="1"/>
</dbReference>
<dbReference type="PROSITE" id="PS51387">
    <property type="entry name" value="FAD_PCMH"/>
    <property type="match status" value="1"/>
</dbReference>
<dbReference type="AlphaFoldDB" id="A0A1H6D7F9"/>
<dbReference type="Gene3D" id="1.10.45.10">
    <property type="entry name" value="Vanillyl-alcohol Oxidase, Chain A, domain 4"/>
    <property type="match status" value="1"/>
</dbReference>
<evidence type="ECO:0000313" key="6">
    <source>
        <dbReference type="EMBL" id="SEG81221.1"/>
    </source>
</evidence>
<dbReference type="Gene3D" id="3.30.465.10">
    <property type="match status" value="1"/>
</dbReference>
<organism evidence="6 7">
    <name type="scientific">Marinobacterium lutimaris</name>
    <dbReference type="NCBI Taxonomy" id="568106"/>
    <lineage>
        <taxon>Bacteria</taxon>
        <taxon>Pseudomonadati</taxon>
        <taxon>Pseudomonadota</taxon>
        <taxon>Gammaproteobacteria</taxon>
        <taxon>Oceanospirillales</taxon>
        <taxon>Oceanospirillaceae</taxon>
        <taxon>Marinobacterium</taxon>
    </lineage>
</organism>
<keyword evidence="3" id="KW-0274">FAD</keyword>